<dbReference type="InterPro" id="IPR036412">
    <property type="entry name" value="HAD-like_sf"/>
</dbReference>
<comment type="similarity">
    <text evidence="1">Belongs to the HAD-like hydrolase superfamily. CbbY/CbbZ/Gph/YieH family.</text>
</comment>
<comment type="catalytic activity">
    <reaction evidence="7">
        <text>beta-D-glucose 1-phosphate = beta-D-glucose 6-phosphate</text>
        <dbReference type="Rhea" id="RHEA:20113"/>
        <dbReference type="ChEBI" id="CHEBI:57684"/>
        <dbReference type="ChEBI" id="CHEBI:58247"/>
        <dbReference type="EC" id="5.4.2.6"/>
    </reaction>
</comment>
<evidence type="ECO:0000256" key="5">
    <source>
        <dbReference type="ARBA" id="ARBA00023235"/>
    </source>
</evidence>
<dbReference type="InterPro" id="IPR010976">
    <property type="entry name" value="B-phosphoglucomutase_hydrolase"/>
</dbReference>
<dbReference type="SFLD" id="SFLDS00003">
    <property type="entry name" value="Haloacid_Dehalogenase"/>
    <property type="match status" value="1"/>
</dbReference>
<feature type="binding site" evidence="11">
    <location>
        <position position="33"/>
    </location>
    <ligand>
        <name>substrate</name>
    </ligand>
</feature>
<name>A0A1V1NUM6_9BACT</name>
<dbReference type="PANTHER" id="PTHR46193">
    <property type="entry name" value="6-PHOSPHOGLUCONATE PHOSPHATASE"/>
    <property type="match status" value="1"/>
</dbReference>
<dbReference type="GO" id="GO:0005975">
    <property type="term" value="P:carbohydrate metabolic process"/>
    <property type="evidence" value="ECO:0007669"/>
    <property type="project" value="InterPro"/>
</dbReference>
<feature type="binding site" evidence="12">
    <location>
        <position position="175"/>
    </location>
    <ligand>
        <name>Mg(2+)</name>
        <dbReference type="ChEBI" id="CHEBI:18420"/>
    </ligand>
</feature>
<evidence type="ECO:0000256" key="8">
    <source>
        <dbReference type="ARBA" id="ARBA00044968"/>
    </source>
</evidence>
<dbReference type="AlphaFoldDB" id="A0A1V1NUM6"/>
<evidence type="ECO:0000256" key="4">
    <source>
        <dbReference type="ARBA" id="ARBA00022842"/>
    </source>
</evidence>
<dbReference type="PANTHER" id="PTHR46193:SF18">
    <property type="entry name" value="HEXITOL PHOSPHATASE B"/>
    <property type="match status" value="1"/>
</dbReference>
<dbReference type="NCBIfam" id="TIGR01990">
    <property type="entry name" value="bPGM"/>
    <property type="match status" value="1"/>
</dbReference>
<dbReference type="InterPro" id="IPR006439">
    <property type="entry name" value="HAD-SF_hydro_IA"/>
</dbReference>
<gene>
    <name evidence="14" type="ORF">OMM_13031</name>
</gene>
<keyword evidence="6" id="KW-0119">Carbohydrate metabolism</keyword>
<organism evidence="14 15">
    <name type="scientific">Candidatus Magnetoglobus multicellularis str. Araruama</name>
    <dbReference type="NCBI Taxonomy" id="890399"/>
    <lineage>
        <taxon>Bacteria</taxon>
        <taxon>Pseudomonadati</taxon>
        <taxon>Thermodesulfobacteriota</taxon>
        <taxon>Desulfobacteria</taxon>
        <taxon>Desulfobacterales</taxon>
        <taxon>Desulfobacteraceae</taxon>
        <taxon>Candidatus Magnetoglobus</taxon>
    </lineage>
</organism>
<feature type="site" description="Important for catalytic activity and assists the phosphoryl transfer reaction to Asp8 by balancing charge and orienting the reacting groups" evidence="13">
    <location>
        <position position="151"/>
    </location>
</feature>
<dbReference type="NCBIfam" id="TIGR02009">
    <property type="entry name" value="PGMB-YQAB-SF"/>
    <property type="match status" value="1"/>
</dbReference>
<feature type="binding site" evidence="12">
    <location>
        <position position="176"/>
    </location>
    <ligand>
        <name>Mg(2+)</name>
        <dbReference type="ChEBI" id="CHEBI:18420"/>
    </ligand>
</feature>
<dbReference type="SFLD" id="SFLDG01135">
    <property type="entry name" value="C1.5.6:_HAD__Beta-PGM__Phospha"/>
    <property type="match status" value="1"/>
</dbReference>
<keyword evidence="2" id="KW-0597">Phosphoprotein</keyword>
<evidence type="ECO:0000256" key="6">
    <source>
        <dbReference type="ARBA" id="ARBA00023277"/>
    </source>
</evidence>
<feature type="active site" description="Nucleophile" evidence="10">
    <location>
        <position position="17"/>
    </location>
</feature>
<evidence type="ECO:0000256" key="11">
    <source>
        <dbReference type="PIRSR" id="PIRSR610972-2"/>
    </source>
</evidence>
<reference evidence="15" key="1">
    <citation type="submission" date="2012-11" db="EMBL/GenBank/DDBJ databases">
        <authorList>
            <person name="Lucero-Rivera Y.E."/>
            <person name="Tovar-Ramirez D."/>
        </authorList>
    </citation>
    <scope>NUCLEOTIDE SEQUENCE [LARGE SCALE GENOMIC DNA]</scope>
    <source>
        <strain evidence="15">Araruama</strain>
    </source>
</reference>
<dbReference type="GO" id="GO:0008801">
    <property type="term" value="F:beta-phosphoglucomutase activity"/>
    <property type="evidence" value="ECO:0007669"/>
    <property type="project" value="UniProtKB-EC"/>
</dbReference>
<feature type="binding site" evidence="11">
    <location>
        <position position="60"/>
    </location>
    <ligand>
        <name>substrate</name>
    </ligand>
</feature>
<feature type="binding site" evidence="12">
    <location>
        <position position="19"/>
    </location>
    <ligand>
        <name>Mg(2+)</name>
        <dbReference type="ChEBI" id="CHEBI:18420"/>
    </ligand>
</feature>
<evidence type="ECO:0000256" key="1">
    <source>
        <dbReference type="ARBA" id="ARBA00006171"/>
    </source>
</evidence>
<keyword evidence="4 12" id="KW-0460">Magnesium</keyword>
<dbReference type="InterPro" id="IPR023214">
    <property type="entry name" value="HAD_sf"/>
</dbReference>
<dbReference type="CDD" id="cd02598">
    <property type="entry name" value="HAD_BPGM"/>
    <property type="match status" value="1"/>
</dbReference>
<feature type="binding site" evidence="11">
    <location>
        <begin position="17"/>
        <end position="19"/>
    </location>
    <ligand>
        <name>substrate</name>
    </ligand>
</feature>
<dbReference type="EC" id="5.4.2.6" evidence="8"/>
<feature type="active site" description="Proton donor/acceptor" evidence="10">
    <location>
        <position position="19"/>
    </location>
</feature>
<dbReference type="InterPro" id="IPR051600">
    <property type="entry name" value="Beta-PGM-like"/>
</dbReference>
<dbReference type="SFLD" id="SFLDG01129">
    <property type="entry name" value="C1.5:_HAD__Beta-PGM__Phosphata"/>
    <property type="match status" value="1"/>
</dbReference>
<keyword evidence="5" id="KW-0413">Isomerase</keyword>
<evidence type="ECO:0000256" key="2">
    <source>
        <dbReference type="ARBA" id="ARBA00022553"/>
    </source>
</evidence>
<dbReference type="InterPro" id="IPR010972">
    <property type="entry name" value="Beta-PGM"/>
</dbReference>
<proteinExistence type="inferred from homology"/>
<evidence type="ECO:0000256" key="13">
    <source>
        <dbReference type="PIRSR" id="PIRSR610972-4"/>
    </source>
</evidence>
<feature type="binding site" evidence="11">
    <location>
        <position position="82"/>
    </location>
    <ligand>
        <name>substrate</name>
    </ligand>
</feature>
<evidence type="ECO:0000256" key="10">
    <source>
        <dbReference type="PIRSR" id="PIRSR610972-1"/>
    </source>
</evidence>
<dbReference type="Gene3D" id="3.40.50.1000">
    <property type="entry name" value="HAD superfamily/HAD-like"/>
    <property type="match status" value="1"/>
</dbReference>
<dbReference type="GO" id="GO:0000287">
    <property type="term" value="F:magnesium ion binding"/>
    <property type="evidence" value="ECO:0007669"/>
    <property type="project" value="InterPro"/>
</dbReference>
<feature type="site" description="Important for catalytic activity and assists the phosphoryl transfer reaction to Asp8 by balancing charge and orienting the reacting groups" evidence="13">
    <location>
        <position position="120"/>
    </location>
</feature>
<keyword evidence="3 12" id="KW-0479">Metal-binding</keyword>
<comment type="caution">
    <text evidence="14">The sequence shown here is derived from an EMBL/GenBank/DDBJ whole genome shotgun (WGS) entry which is preliminary data.</text>
</comment>
<accession>A0A1V1NUM6</accession>
<feature type="non-terminal residue" evidence="14">
    <location>
        <position position="240"/>
    </location>
</feature>
<sequence length="240" mass="26662">MENQPKCNLRLKGFIFDLDGVLTDTSELHYLSWKRLAEREGISFTREDNEKLRGVSRLQSLTLLLKGKKVSEDKTLEMMHFKNELFKDLIQNLSPKDLLPGAKELIDEIRQSSFKIAIASASKNAKDVINRLNINDKIDTISDGYSVKKQKPAPDIFLHTAQNLNIDPSQCVVVEDAAAGIEAAIAAGMRTIGIGPVKRVGLADGVLPDLKDIKLKQMLNMLNNDITKRSSGFGFAPLRS</sequence>
<evidence type="ECO:0000313" key="14">
    <source>
        <dbReference type="EMBL" id="ETR66264.1"/>
    </source>
</evidence>
<protein>
    <recommendedName>
        <fullName evidence="9">Beta-phosphoglucomutase</fullName>
        <ecNumber evidence="8">5.4.2.6</ecNumber>
    </recommendedName>
</protein>
<feature type="binding site" evidence="11">
    <location>
        <begin position="52"/>
        <end position="57"/>
    </location>
    <ligand>
        <name>substrate</name>
    </ligand>
</feature>
<evidence type="ECO:0000256" key="12">
    <source>
        <dbReference type="PIRSR" id="PIRSR610972-3"/>
    </source>
</evidence>
<dbReference type="InterPro" id="IPR023198">
    <property type="entry name" value="PGP-like_dom2"/>
</dbReference>
<feature type="binding site" evidence="11">
    <location>
        <position position="151"/>
    </location>
    <ligand>
        <name>substrate</name>
    </ligand>
</feature>
<dbReference type="Gene3D" id="1.10.150.240">
    <property type="entry name" value="Putative phosphatase, domain 2"/>
    <property type="match status" value="1"/>
</dbReference>
<dbReference type="NCBIfam" id="TIGR01509">
    <property type="entry name" value="HAD-SF-IA-v3"/>
    <property type="match status" value="1"/>
</dbReference>
<evidence type="ECO:0000313" key="15">
    <source>
        <dbReference type="Proteomes" id="UP000189670"/>
    </source>
</evidence>
<evidence type="ECO:0000256" key="9">
    <source>
        <dbReference type="ARBA" id="ARBA00044991"/>
    </source>
</evidence>
<evidence type="ECO:0000256" key="7">
    <source>
        <dbReference type="ARBA" id="ARBA00044926"/>
    </source>
</evidence>
<dbReference type="EMBL" id="ATBP01002116">
    <property type="protein sequence ID" value="ETR66264.1"/>
    <property type="molecule type" value="Genomic_DNA"/>
</dbReference>
<dbReference type="SUPFAM" id="SSF56784">
    <property type="entry name" value="HAD-like"/>
    <property type="match status" value="1"/>
</dbReference>
<comment type="cofactor">
    <cofactor evidence="12">
        <name>Mg(2+)</name>
        <dbReference type="ChEBI" id="CHEBI:18420"/>
    </cofactor>
    <text evidence="12">Binds 2 magnesium ions per subunit.</text>
</comment>
<feature type="binding site" evidence="11">
    <location>
        <begin position="120"/>
        <end position="124"/>
    </location>
    <ligand>
        <name>substrate</name>
    </ligand>
</feature>
<evidence type="ECO:0000256" key="3">
    <source>
        <dbReference type="ARBA" id="ARBA00022723"/>
    </source>
</evidence>
<dbReference type="Pfam" id="PF00702">
    <property type="entry name" value="Hydrolase"/>
    <property type="match status" value="1"/>
</dbReference>
<dbReference type="Proteomes" id="UP000189670">
    <property type="component" value="Unassembled WGS sequence"/>
</dbReference>
<feature type="binding site" evidence="12">
    <location>
        <position position="17"/>
    </location>
    <ligand>
        <name>Mg(2+)</name>
        <dbReference type="ChEBI" id="CHEBI:18420"/>
    </ligand>
</feature>